<proteinExistence type="predicted"/>
<accession>A0A7J7J2K7</accession>
<protein>
    <submittedName>
        <fullName evidence="2">Uncharacterized protein</fullName>
    </submittedName>
</protein>
<name>A0A7J7J2K7_BUGNE</name>
<keyword evidence="3" id="KW-1185">Reference proteome</keyword>
<dbReference type="Proteomes" id="UP000593567">
    <property type="component" value="Unassembled WGS sequence"/>
</dbReference>
<dbReference type="AlphaFoldDB" id="A0A7J7J2K7"/>
<gene>
    <name evidence="2" type="ORF">EB796_021284</name>
</gene>
<evidence type="ECO:0000313" key="3">
    <source>
        <dbReference type="Proteomes" id="UP000593567"/>
    </source>
</evidence>
<dbReference type="EMBL" id="VXIV02003176">
    <property type="protein sequence ID" value="KAF6020422.1"/>
    <property type="molecule type" value="Genomic_DNA"/>
</dbReference>
<organism evidence="2 3">
    <name type="scientific">Bugula neritina</name>
    <name type="common">Brown bryozoan</name>
    <name type="synonym">Sertularia neritina</name>
    <dbReference type="NCBI Taxonomy" id="10212"/>
    <lineage>
        <taxon>Eukaryota</taxon>
        <taxon>Metazoa</taxon>
        <taxon>Spiralia</taxon>
        <taxon>Lophotrochozoa</taxon>
        <taxon>Bryozoa</taxon>
        <taxon>Gymnolaemata</taxon>
        <taxon>Cheilostomatida</taxon>
        <taxon>Flustrina</taxon>
        <taxon>Buguloidea</taxon>
        <taxon>Bugulidae</taxon>
        <taxon>Bugula</taxon>
    </lineage>
</organism>
<evidence type="ECO:0000256" key="1">
    <source>
        <dbReference type="SAM" id="SignalP"/>
    </source>
</evidence>
<feature type="chain" id="PRO_5029799875" evidence="1">
    <location>
        <begin position="19"/>
        <end position="71"/>
    </location>
</feature>
<sequence length="71" mass="7557">MLTLIVIAILSYAGKSAAVCGLAISTIHILAPVTELSTRQRHGMMPKPTVKGMETDWLCLIASSLYLGEGI</sequence>
<comment type="caution">
    <text evidence="2">The sequence shown here is derived from an EMBL/GenBank/DDBJ whole genome shotgun (WGS) entry which is preliminary data.</text>
</comment>
<feature type="signal peptide" evidence="1">
    <location>
        <begin position="1"/>
        <end position="18"/>
    </location>
</feature>
<reference evidence="2" key="1">
    <citation type="submission" date="2020-06" db="EMBL/GenBank/DDBJ databases">
        <title>Draft genome of Bugula neritina, a colonial animal packing powerful symbionts and potential medicines.</title>
        <authorList>
            <person name="Rayko M."/>
        </authorList>
    </citation>
    <scope>NUCLEOTIDE SEQUENCE [LARGE SCALE GENOMIC DNA]</scope>
    <source>
        <strain evidence="2">Kwan_BN1</strain>
    </source>
</reference>
<evidence type="ECO:0000313" key="2">
    <source>
        <dbReference type="EMBL" id="KAF6020422.1"/>
    </source>
</evidence>
<keyword evidence="1" id="KW-0732">Signal</keyword>